<evidence type="ECO:0000313" key="3">
    <source>
        <dbReference type="Proteomes" id="UP000248544"/>
    </source>
</evidence>
<dbReference type="AlphaFoldDB" id="A0A2W2FHL7"/>
<keyword evidence="1" id="KW-0472">Membrane</keyword>
<sequence length="112" mass="11143">MDAPAPDGYVQRMDGAIGVLGPLIGISSVVFIVISLVVLLSAKAMGARAARGAADGPVWFGGPGGGEHGVSDSGVVLLDRRPAWIDVPDHDWPALAGAAEPGRACGGASGGW</sequence>
<name>A0A2W2FHL7_9ACTN</name>
<gene>
    <name evidence="2" type="ORF">C1I98_35180</name>
</gene>
<protein>
    <submittedName>
        <fullName evidence="2">Uncharacterized protein</fullName>
    </submittedName>
</protein>
<accession>A0A2W2FHL7</accession>
<dbReference type="Proteomes" id="UP000248544">
    <property type="component" value="Unassembled WGS sequence"/>
</dbReference>
<evidence type="ECO:0000256" key="1">
    <source>
        <dbReference type="SAM" id="Phobius"/>
    </source>
</evidence>
<dbReference type="EMBL" id="POUA01000479">
    <property type="protein sequence ID" value="PZG24820.1"/>
    <property type="molecule type" value="Genomic_DNA"/>
</dbReference>
<keyword evidence="3" id="KW-1185">Reference proteome</keyword>
<evidence type="ECO:0000313" key="2">
    <source>
        <dbReference type="EMBL" id="PZG24820.1"/>
    </source>
</evidence>
<proteinExistence type="predicted"/>
<keyword evidence="1" id="KW-1133">Transmembrane helix</keyword>
<comment type="caution">
    <text evidence="2">The sequence shown here is derived from an EMBL/GenBank/DDBJ whole genome shotgun (WGS) entry which is preliminary data.</text>
</comment>
<feature type="transmembrane region" description="Helical" evidence="1">
    <location>
        <begin position="20"/>
        <end position="42"/>
    </location>
</feature>
<reference evidence="2 3" key="1">
    <citation type="submission" date="2018-01" db="EMBL/GenBank/DDBJ databases">
        <title>Draft genome sequence of Sphaerisporangium sp. 7K107.</title>
        <authorList>
            <person name="Sahin N."/>
            <person name="Saygin H."/>
            <person name="Ay H."/>
        </authorList>
    </citation>
    <scope>NUCLEOTIDE SEQUENCE [LARGE SCALE GENOMIC DNA]</scope>
    <source>
        <strain evidence="2 3">7K107</strain>
    </source>
</reference>
<organism evidence="2 3">
    <name type="scientific">Spongiactinospora gelatinilytica</name>
    <dbReference type="NCBI Taxonomy" id="2666298"/>
    <lineage>
        <taxon>Bacteria</taxon>
        <taxon>Bacillati</taxon>
        <taxon>Actinomycetota</taxon>
        <taxon>Actinomycetes</taxon>
        <taxon>Streptosporangiales</taxon>
        <taxon>Streptosporangiaceae</taxon>
        <taxon>Spongiactinospora</taxon>
    </lineage>
</organism>
<keyword evidence="1" id="KW-0812">Transmembrane</keyword>